<dbReference type="EMBL" id="ASTJ01000012">
    <property type="protein sequence ID" value="EPC03287.1"/>
    <property type="molecule type" value="Genomic_DNA"/>
</dbReference>
<dbReference type="SUPFAM" id="SSF53901">
    <property type="entry name" value="Thiolase-like"/>
    <property type="match status" value="2"/>
</dbReference>
<proteinExistence type="inferred from homology"/>
<reference evidence="6 7" key="1">
    <citation type="journal article" date="2013" name="Genome Announc.">
        <title>Draft genome sequence of the moderately halophilic gammaproteobacterium Halomonas anticariensis FP35.</title>
        <authorList>
            <person name="Tahrioui A."/>
            <person name="Quesada E."/>
            <person name="Llamas I."/>
        </authorList>
    </citation>
    <scope>NUCLEOTIDE SEQUENCE [LARGE SCALE GENOMIC DNA]</scope>
    <source>
        <strain evidence="7">DSM 16096 / CECT 5854 / LMG 22089 / FP35</strain>
    </source>
</reference>
<dbReference type="InterPro" id="IPR018201">
    <property type="entry name" value="Ketoacyl_synth_AS"/>
</dbReference>
<evidence type="ECO:0000256" key="4">
    <source>
        <dbReference type="RuleBase" id="RU003694"/>
    </source>
</evidence>
<dbReference type="Proteomes" id="UP000014463">
    <property type="component" value="Unassembled WGS sequence"/>
</dbReference>
<dbReference type="UniPathway" id="UPA00094"/>
<evidence type="ECO:0000256" key="2">
    <source>
        <dbReference type="ARBA" id="ARBA00008467"/>
    </source>
</evidence>
<dbReference type="PATRIC" id="fig|1121939.11.peg.917"/>
<dbReference type="InterPro" id="IPR014030">
    <property type="entry name" value="Ketoacyl_synth_N"/>
</dbReference>
<sequence length="255" mass="26844">MTEQCQRVLDISGPAATISTACSSSAKVFCTAYRYLAAGLCDAVVVGGIDCANEGFIYGFRSLGLLSSLPCRPWDRDRDGLSIGEAAGFALLERQPRGANSVALLGYGETSDSYHPTAPHPEGDGAVEAMRHALGIAGLRPEEIDYINLHGSSTPSNDQSEDHAILRVFGDTVPCSSTKSWTGHAQGAAGITEAILSILSLQNDVIPATLNTVALDPALRTRIVTQNVVHRLKHVLSNSFGFGGNNCTLIFGAAQ</sequence>
<evidence type="ECO:0000313" key="7">
    <source>
        <dbReference type="Proteomes" id="UP000014463"/>
    </source>
</evidence>
<comment type="pathway">
    <text evidence="1">Lipid metabolism; fatty acid biosynthesis.</text>
</comment>
<gene>
    <name evidence="6" type="ORF">L861_17240</name>
</gene>
<dbReference type="PANTHER" id="PTHR11712">
    <property type="entry name" value="POLYKETIDE SYNTHASE-RELATED"/>
    <property type="match status" value="1"/>
</dbReference>
<dbReference type="InterPro" id="IPR016039">
    <property type="entry name" value="Thiolase-like"/>
</dbReference>
<dbReference type="GO" id="GO:0005829">
    <property type="term" value="C:cytosol"/>
    <property type="evidence" value="ECO:0007669"/>
    <property type="project" value="TreeGrafter"/>
</dbReference>
<organism evidence="6 7">
    <name type="scientific">Litchfieldella anticariensis (strain DSM 16096 / CECT 5854 / CIP 108499 / LMG 22089 / FP35)</name>
    <name type="common">Halomonas anticariensis</name>
    <dbReference type="NCBI Taxonomy" id="1121939"/>
    <lineage>
        <taxon>Bacteria</taxon>
        <taxon>Pseudomonadati</taxon>
        <taxon>Pseudomonadota</taxon>
        <taxon>Gammaproteobacteria</taxon>
        <taxon>Oceanospirillales</taxon>
        <taxon>Halomonadaceae</taxon>
        <taxon>Litchfieldella</taxon>
    </lineage>
</organism>
<dbReference type="GO" id="GO:0006633">
    <property type="term" value="P:fatty acid biosynthetic process"/>
    <property type="evidence" value="ECO:0007669"/>
    <property type="project" value="UniProtKB-UniPathway"/>
</dbReference>
<keyword evidence="3 4" id="KW-0808">Transferase</keyword>
<dbReference type="PANTHER" id="PTHR11712:SF320">
    <property type="entry name" value="BETA-KETOACYL SYNTHASE"/>
    <property type="match status" value="1"/>
</dbReference>
<dbReference type="SMART" id="SM00825">
    <property type="entry name" value="PKS_KS"/>
    <property type="match status" value="1"/>
</dbReference>
<comment type="caution">
    <text evidence="6">The sequence shown here is derived from an EMBL/GenBank/DDBJ whole genome shotgun (WGS) entry which is preliminary data.</text>
</comment>
<protein>
    <recommendedName>
        <fullName evidence="5">Ketosynthase family 3 (KS3) domain-containing protein</fullName>
    </recommendedName>
</protein>
<dbReference type="PROSITE" id="PS51257">
    <property type="entry name" value="PROKAR_LIPOPROTEIN"/>
    <property type="match status" value="1"/>
</dbReference>
<evidence type="ECO:0000313" key="6">
    <source>
        <dbReference type="EMBL" id="EPC03287.1"/>
    </source>
</evidence>
<evidence type="ECO:0000256" key="3">
    <source>
        <dbReference type="ARBA" id="ARBA00022679"/>
    </source>
</evidence>
<dbReference type="Pfam" id="PF00109">
    <property type="entry name" value="ketoacyl-synt"/>
    <property type="match status" value="1"/>
</dbReference>
<dbReference type="InterPro" id="IPR000794">
    <property type="entry name" value="Beta-ketoacyl_synthase"/>
</dbReference>
<dbReference type="PROSITE" id="PS00606">
    <property type="entry name" value="KS3_1"/>
    <property type="match status" value="1"/>
</dbReference>
<keyword evidence="7" id="KW-1185">Reference proteome</keyword>
<accession>S2KMD4</accession>
<evidence type="ECO:0000256" key="1">
    <source>
        <dbReference type="ARBA" id="ARBA00005194"/>
    </source>
</evidence>
<dbReference type="InterPro" id="IPR014031">
    <property type="entry name" value="Ketoacyl_synth_C"/>
</dbReference>
<dbReference type="STRING" id="1121939.L861_17240"/>
<dbReference type="PROSITE" id="PS52004">
    <property type="entry name" value="KS3_2"/>
    <property type="match status" value="1"/>
</dbReference>
<dbReference type="CDD" id="cd00834">
    <property type="entry name" value="KAS_I_II"/>
    <property type="match status" value="1"/>
</dbReference>
<dbReference type="eggNOG" id="COG0304">
    <property type="taxonomic scope" value="Bacteria"/>
</dbReference>
<dbReference type="Pfam" id="PF02801">
    <property type="entry name" value="Ketoacyl-synt_C"/>
    <property type="match status" value="1"/>
</dbReference>
<dbReference type="AlphaFoldDB" id="S2KMD4"/>
<comment type="similarity">
    <text evidence="2 4">Belongs to the thiolase-like superfamily. Beta-ketoacyl-ACP synthases family.</text>
</comment>
<evidence type="ECO:0000259" key="5">
    <source>
        <dbReference type="PROSITE" id="PS52004"/>
    </source>
</evidence>
<dbReference type="Gene3D" id="3.40.47.10">
    <property type="match status" value="1"/>
</dbReference>
<dbReference type="InterPro" id="IPR020841">
    <property type="entry name" value="PKS_Beta-ketoAc_synthase_dom"/>
</dbReference>
<feature type="domain" description="Ketosynthase family 3 (KS3)" evidence="5">
    <location>
        <begin position="1"/>
        <end position="253"/>
    </location>
</feature>
<name>S2KMD4_LITA3</name>
<dbReference type="GO" id="GO:0004315">
    <property type="term" value="F:3-oxoacyl-[acyl-carrier-protein] synthase activity"/>
    <property type="evidence" value="ECO:0007669"/>
    <property type="project" value="InterPro"/>
</dbReference>